<accession>A0AA37F8Y4</accession>
<dbReference type="HAMAP" id="MF_00583_A">
    <property type="entry name" value="RibP_PPkinase_A"/>
    <property type="match status" value="1"/>
</dbReference>
<feature type="binding site" evidence="10">
    <location>
        <position position="126"/>
    </location>
    <ligand>
        <name>Mg(2+)</name>
        <dbReference type="ChEBI" id="CHEBI:18420"/>
        <label>1</label>
    </ligand>
</feature>
<evidence type="ECO:0000256" key="8">
    <source>
        <dbReference type="ARBA" id="ARBA00022842"/>
    </source>
</evidence>
<feature type="domain" description="Ribose-phosphate pyrophosphokinase N-terminal" evidence="12">
    <location>
        <begin position="5"/>
        <end position="110"/>
    </location>
</feature>
<feature type="binding site" evidence="10">
    <location>
        <position position="188"/>
    </location>
    <ligand>
        <name>D-ribose 5-phosphate</name>
        <dbReference type="ChEBI" id="CHEBI:78346"/>
    </ligand>
</feature>
<organism evidence="13 14">
    <name type="scientific">Thermogymnomonas acidicola</name>
    <dbReference type="NCBI Taxonomy" id="399579"/>
    <lineage>
        <taxon>Archaea</taxon>
        <taxon>Methanobacteriati</taxon>
        <taxon>Thermoplasmatota</taxon>
        <taxon>Thermoplasmata</taxon>
        <taxon>Thermoplasmatales</taxon>
        <taxon>Thermogymnomonas</taxon>
    </lineage>
</organism>
<dbReference type="CDD" id="cd06223">
    <property type="entry name" value="PRTases_typeI"/>
    <property type="match status" value="1"/>
</dbReference>
<feature type="domain" description="Phosphoribosyltransferase" evidence="11">
    <location>
        <begin position="155"/>
        <end position="242"/>
    </location>
</feature>
<evidence type="ECO:0000313" key="13">
    <source>
        <dbReference type="EMBL" id="GGM69505.1"/>
    </source>
</evidence>
<feature type="binding site" evidence="10">
    <location>
        <begin position="216"/>
        <end position="220"/>
    </location>
    <ligand>
        <name>D-ribose 5-phosphate</name>
        <dbReference type="ChEBI" id="CHEBI:78346"/>
    </ligand>
</feature>
<dbReference type="NCBIfam" id="NF002095">
    <property type="entry name" value="PRK00934.1"/>
    <property type="match status" value="1"/>
</dbReference>
<dbReference type="PANTHER" id="PTHR10210">
    <property type="entry name" value="RIBOSE-PHOSPHATE DIPHOSPHOKINASE FAMILY MEMBER"/>
    <property type="match status" value="1"/>
</dbReference>
<dbReference type="GO" id="GO:0002189">
    <property type="term" value="C:ribose phosphate diphosphokinase complex"/>
    <property type="evidence" value="ECO:0007669"/>
    <property type="project" value="TreeGrafter"/>
</dbReference>
<dbReference type="Pfam" id="PF13793">
    <property type="entry name" value="Pribosyltran_N"/>
    <property type="match status" value="1"/>
</dbReference>
<feature type="binding site" evidence="10">
    <location>
        <position position="212"/>
    </location>
    <ligand>
        <name>D-ribose 5-phosphate</name>
        <dbReference type="ChEBI" id="CHEBI:78346"/>
    </ligand>
</feature>
<dbReference type="InterPro" id="IPR005946">
    <property type="entry name" value="Rib-P_diPkinase"/>
</dbReference>
<dbReference type="RefSeq" id="WP_229657444.1">
    <property type="nucleotide sequence ID" value="NZ_BMNY01000001.1"/>
</dbReference>
<dbReference type="GO" id="GO:0000287">
    <property type="term" value="F:magnesium ion binding"/>
    <property type="evidence" value="ECO:0007669"/>
    <property type="project" value="UniProtKB-UniRule"/>
</dbReference>
<feature type="active site" evidence="10">
    <location>
        <position position="186"/>
    </location>
</feature>
<dbReference type="InterPro" id="IPR029057">
    <property type="entry name" value="PRTase-like"/>
</dbReference>
<keyword evidence="5 10" id="KW-0547">Nucleotide-binding</keyword>
<dbReference type="PANTHER" id="PTHR10210:SF32">
    <property type="entry name" value="RIBOSE-PHOSPHATE PYROPHOSPHOKINASE 2"/>
    <property type="match status" value="1"/>
</dbReference>
<reference evidence="13" key="2">
    <citation type="submission" date="2022-09" db="EMBL/GenBank/DDBJ databases">
        <authorList>
            <person name="Sun Q."/>
            <person name="Ohkuma M."/>
        </authorList>
    </citation>
    <scope>NUCLEOTIDE SEQUENCE</scope>
    <source>
        <strain evidence="13">JCM 13583</strain>
    </source>
</reference>
<feature type="binding site" evidence="10">
    <location>
        <begin position="36"/>
        <end position="38"/>
    </location>
    <ligand>
        <name>ATP</name>
        <dbReference type="ChEBI" id="CHEBI:30616"/>
    </ligand>
</feature>
<dbReference type="NCBIfam" id="TIGR01251">
    <property type="entry name" value="ribP_PPkin"/>
    <property type="match status" value="1"/>
</dbReference>
<dbReference type="InterPro" id="IPR029099">
    <property type="entry name" value="Pribosyltran_N"/>
</dbReference>
<evidence type="ECO:0000256" key="3">
    <source>
        <dbReference type="ARBA" id="ARBA00022723"/>
    </source>
</evidence>
<keyword evidence="2 10" id="KW-0808">Transferase</keyword>
<dbReference type="Proteomes" id="UP000632195">
    <property type="component" value="Unassembled WGS sequence"/>
</dbReference>
<proteinExistence type="inferred from homology"/>
<comment type="pathway">
    <text evidence="10">Metabolic intermediate biosynthesis; 5-phospho-alpha-D-ribose 1-diphosphate biosynthesis; 5-phospho-alpha-D-ribose 1-diphosphate from D-ribose 5-phosphate (route I): step 1/1.</text>
</comment>
<gene>
    <name evidence="10" type="primary">prs</name>
    <name evidence="13" type="ORF">GCM10007108_04490</name>
</gene>
<keyword evidence="14" id="KW-1185">Reference proteome</keyword>
<dbReference type="GO" id="GO:0006015">
    <property type="term" value="P:5-phosphoribose 1-diphosphate biosynthetic process"/>
    <property type="evidence" value="ECO:0007669"/>
    <property type="project" value="UniProtKB-UniRule"/>
</dbReference>
<evidence type="ECO:0000256" key="6">
    <source>
        <dbReference type="ARBA" id="ARBA00022777"/>
    </source>
</evidence>
<protein>
    <recommendedName>
        <fullName evidence="10">Ribose-phosphate pyrophosphokinase</fullName>
        <shortName evidence="10">RPPK</shortName>
        <ecNumber evidence="10">2.7.6.1</ecNumber>
    </recommendedName>
    <alternativeName>
        <fullName evidence="10">5-phospho-D-ribosyl alpha-1-diphosphate synthase</fullName>
    </alternativeName>
    <alternativeName>
        <fullName evidence="10">Phosphoribosyl diphosphate synthase</fullName>
    </alternativeName>
    <alternativeName>
        <fullName evidence="10">Phosphoribosyl pyrophosphate synthase</fullName>
        <shortName evidence="10">P-Rib-PP synthase</shortName>
        <shortName evidence="10">PRPP synthase</shortName>
        <shortName evidence="10">PRPPase</shortName>
    </alternativeName>
</protein>
<dbReference type="InterPro" id="IPR037514">
    <property type="entry name" value="Rib-P_diPkinase_arc"/>
</dbReference>
<dbReference type="Pfam" id="PF00156">
    <property type="entry name" value="Pribosyltran"/>
    <property type="match status" value="1"/>
</dbReference>
<evidence type="ECO:0000256" key="7">
    <source>
        <dbReference type="ARBA" id="ARBA00022840"/>
    </source>
</evidence>
<comment type="caution">
    <text evidence="13">The sequence shown here is derived from an EMBL/GenBank/DDBJ whole genome shotgun (WGS) entry which is preliminary data.</text>
</comment>
<evidence type="ECO:0000313" key="14">
    <source>
        <dbReference type="Proteomes" id="UP000632195"/>
    </source>
</evidence>
<dbReference type="AlphaFoldDB" id="A0AA37F8Y4"/>
<comment type="function">
    <text evidence="10">Involved in the biosynthesis of the central metabolite phospho-alpha-D-ribosyl-1-pyrophosphate (PRPP) via the transfer of pyrophosphoryl group from ATP to 1-hydroxyl of ribose-5-phosphate (Rib-5-P).</text>
</comment>
<name>A0AA37F8Y4_9ARCH</name>
<evidence type="ECO:0000256" key="2">
    <source>
        <dbReference type="ARBA" id="ARBA00022679"/>
    </source>
</evidence>
<dbReference type="GO" id="GO:0006164">
    <property type="term" value="P:purine nucleotide biosynthetic process"/>
    <property type="evidence" value="ECO:0007669"/>
    <property type="project" value="TreeGrafter"/>
</dbReference>
<dbReference type="FunFam" id="3.40.50.2020:FF:000014">
    <property type="entry name" value="Ribose-phosphate pyrophosphokinase 1"/>
    <property type="match status" value="1"/>
</dbReference>
<feature type="binding site" evidence="10">
    <location>
        <position position="163"/>
    </location>
    <ligand>
        <name>Mg(2+)</name>
        <dbReference type="ChEBI" id="CHEBI:18420"/>
        <label>2</label>
    </ligand>
</feature>
<keyword evidence="3 10" id="KW-0479">Metal-binding</keyword>
<comment type="cofactor">
    <cofactor evidence="10">
        <name>Mg(2+)</name>
        <dbReference type="ChEBI" id="CHEBI:18420"/>
    </cofactor>
    <text evidence="10">Binds 2 Mg(2+) ions per subunit.</text>
</comment>
<evidence type="ECO:0000256" key="5">
    <source>
        <dbReference type="ARBA" id="ARBA00022741"/>
    </source>
</evidence>
<dbReference type="GO" id="GO:0004749">
    <property type="term" value="F:ribose phosphate diphosphokinase activity"/>
    <property type="evidence" value="ECO:0007669"/>
    <property type="project" value="UniProtKB-UniRule"/>
</dbReference>
<dbReference type="SMART" id="SM01400">
    <property type="entry name" value="Pribosyltran_N"/>
    <property type="match status" value="1"/>
</dbReference>
<evidence type="ECO:0000259" key="11">
    <source>
        <dbReference type="Pfam" id="PF00156"/>
    </source>
</evidence>
<dbReference type="GO" id="GO:0005737">
    <property type="term" value="C:cytoplasm"/>
    <property type="evidence" value="ECO:0007669"/>
    <property type="project" value="UniProtKB-SubCell"/>
</dbReference>
<dbReference type="GO" id="GO:0005524">
    <property type="term" value="F:ATP binding"/>
    <property type="evidence" value="ECO:0007669"/>
    <property type="project" value="UniProtKB-KW"/>
</dbReference>
<comment type="similarity">
    <text evidence="10">Belongs to the ribose-phosphate pyrophosphokinase family. Class III (archaeal) subfamily.</text>
</comment>
<dbReference type="EC" id="2.7.6.1" evidence="10"/>
<dbReference type="InterPro" id="IPR000836">
    <property type="entry name" value="PRTase_dom"/>
</dbReference>
<keyword evidence="4 10" id="KW-0545">Nucleotide biosynthesis</keyword>
<dbReference type="SUPFAM" id="SSF53271">
    <property type="entry name" value="PRTase-like"/>
    <property type="match status" value="1"/>
</dbReference>
<dbReference type="GO" id="GO:0016301">
    <property type="term" value="F:kinase activity"/>
    <property type="evidence" value="ECO:0007669"/>
    <property type="project" value="UniProtKB-KW"/>
</dbReference>
<evidence type="ECO:0000259" key="12">
    <source>
        <dbReference type="Pfam" id="PF13793"/>
    </source>
</evidence>
<sequence length="295" mass="32363">MEKIVVPCSSSPSLARSVSDVLGAQVAEVERKRFPDGEMYVRVLSDVAGREAFVLGNTNRDDAYLELLLTLDACRENGASRVIAVVPYFGYARQHMVYKRGEAVSSKVMTLTIGEFADRIITVEIHDEMTLKYSKRPFMNVSVYESMSAYYSRKGVDLVVSPDDGGLHRAEMLAKGLECDFFAINKKRIDSRTVSMEVPNVDVKGKRVLLVDDIISTGGTIAKAASLLRDMGASSVYVTAVHGVFANNSVSKIQEVVDEVAVTNTIEGIFSKIDIAPELASAMEVYMDGRIPEKL</sequence>
<feature type="binding site" evidence="10">
    <location>
        <begin position="93"/>
        <end position="94"/>
    </location>
    <ligand>
        <name>ATP</name>
        <dbReference type="ChEBI" id="CHEBI:30616"/>
    </ligand>
</feature>
<keyword evidence="7 10" id="KW-0067">ATP-binding</keyword>
<comment type="subcellular location">
    <subcellularLocation>
        <location evidence="10">Cytoplasm</location>
    </subcellularLocation>
</comment>
<keyword evidence="6 10" id="KW-0418">Kinase</keyword>
<comment type="catalytic activity">
    <reaction evidence="9 10">
        <text>D-ribose 5-phosphate + ATP = 5-phospho-alpha-D-ribose 1-diphosphate + AMP + H(+)</text>
        <dbReference type="Rhea" id="RHEA:15609"/>
        <dbReference type="ChEBI" id="CHEBI:15378"/>
        <dbReference type="ChEBI" id="CHEBI:30616"/>
        <dbReference type="ChEBI" id="CHEBI:58017"/>
        <dbReference type="ChEBI" id="CHEBI:78346"/>
        <dbReference type="ChEBI" id="CHEBI:456215"/>
        <dbReference type="EC" id="2.7.6.1"/>
    </reaction>
</comment>
<evidence type="ECO:0000256" key="9">
    <source>
        <dbReference type="ARBA" id="ARBA00049535"/>
    </source>
</evidence>
<keyword evidence="8 10" id="KW-0460">Magnesium</keyword>
<evidence type="ECO:0000256" key="4">
    <source>
        <dbReference type="ARBA" id="ARBA00022727"/>
    </source>
</evidence>
<evidence type="ECO:0000256" key="1">
    <source>
        <dbReference type="ARBA" id="ARBA00022490"/>
    </source>
</evidence>
<dbReference type="Gene3D" id="3.40.50.2020">
    <property type="match status" value="2"/>
</dbReference>
<keyword evidence="1 10" id="KW-0963">Cytoplasm</keyword>
<evidence type="ECO:0000256" key="10">
    <source>
        <dbReference type="HAMAP-Rule" id="MF_00583"/>
    </source>
</evidence>
<dbReference type="EMBL" id="BMNY01000001">
    <property type="protein sequence ID" value="GGM69505.1"/>
    <property type="molecule type" value="Genomic_DNA"/>
</dbReference>
<reference evidence="13" key="1">
    <citation type="journal article" date="2014" name="Int. J. Syst. Evol. Microbiol.">
        <title>Complete genome sequence of Corynebacterium casei LMG S-19264T (=DSM 44701T), isolated from a smear-ripened cheese.</title>
        <authorList>
            <consortium name="US DOE Joint Genome Institute (JGI-PGF)"/>
            <person name="Walter F."/>
            <person name="Albersmeier A."/>
            <person name="Kalinowski J."/>
            <person name="Ruckert C."/>
        </authorList>
    </citation>
    <scope>NUCLEOTIDE SEQUENCE</scope>
    <source>
        <strain evidence="13">JCM 13583</strain>
    </source>
</reference>